<evidence type="ECO:0000256" key="2">
    <source>
        <dbReference type="ARBA" id="ARBA00022475"/>
    </source>
</evidence>
<feature type="transmembrane region" description="Helical" evidence="6">
    <location>
        <begin position="128"/>
        <end position="148"/>
    </location>
</feature>
<keyword evidence="2 6" id="KW-1003">Cell membrane</keyword>
<comment type="caution">
    <text evidence="8">The sequence shown here is derived from an EMBL/GenBank/DDBJ whole genome shotgun (WGS) entry which is preliminary data.</text>
</comment>
<feature type="transmembrane region" description="Helical" evidence="6">
    <location>
        <begin position="169"/>
        <end position="189"/>
    </location>
</feature>
<evidence type="ECO:0000313" key="8">
    <source>
        <dbReference type="EMBL" id="MBU5485332.1"/>
    </source>
</evidence>
<keyword evidence="5 6" id="KW-0472">Membrane</keyword>
<dbReference type="EMBL" id="JAHLQF010000003">
    <property type="protein sequence ID" value="MBU5485332.1"/>
    <property type="molecule type" value="Genomic_DNA"/>
</dbReference>
<sequence>MGKFDIRDYKSEIVLGILLLLFAWIGYEYYYQYRYLVKNPRELKEIIMSYGKYGILVFILMQIIQVIVFFIPGEIVQIAGGYIYGTIYGSLISLVGICLGGLISYSIARVYGKPFVYKIISKKQVKHFHKILSLGSINYIVFLLYLIPGIPKDALGYICGISSISFKNFALYSTLARIPGIIVSAYFGANIGERNTTILILIAISMSALFIIGVLKGEKIIKDILKKDENQII</sequence>
<gene>
    <name evidence="8" type="ORF">KQI86_13395</name>
</gene>
<feature type="transmembrane region" description="Helical" evidence="6">
    <location>
        <begin position="195"/>
        <end position="215"/>
    </location>
</feature>
<organism evidence="8 9">
    <name type="scientific">Clostridium mobile</name>
    <dbReference type="NCBI Taxonomy" id="2841512"/>
    <lineage>
        <taxon>Bacteria</taxon>
        <taxon>Bacillati</taxon>
        <taxon>Bacillota</taxon>
        <taxon>Clostridia</taxon>
        <taxon>Eubacteriales</taxon>
        <taxon>Clostridiaceae</taxon>
        <taxon>Clostridium</taxon>
    </lineage>
</organism>
<feature type="transmembrane region" description="Helical" evidence="6">
    <location>
        <begin position="50"/>
        <end position="71"/>
    </location>
</feature>
<comment type="similarity">
    <text evidence="6">Belongs to the TVP38/TMEM64 family.</text>
</comment>
<feature type="transmembrane region" description="Helical" evidence="6">
    <location>
        <begin position="12"/>
        <end position="30"/>
    </location>
</feature>
<keyword evidence="4 6" id="KW-1133">Transmembrane helix</keyword>
<dbReference type="InterPro" id="IPR032816">
    <property type="entry name" value="VTT_dom"/>
</dbReference>
<keyword evidence="9" id="KW-1185">Reference proteome</keyword>
<protein>
    <recommendedName>
        <fullName evidence="6">TVP38/TMEM64 family membrane protein</fullName>
    </recommendedName>
</protein>
<evidence type="ECO:0000259" key="7">
    <source>
        <dbReference type="Pfam" id="PF09335"/>
    </source>
</evidence>
<reference evidence="8 9" key="1">
    <citation type="submission" date="2021-06" db="EMBL/GenBank/DDBJ databases">
        <authorList>
            <person name="Sun Q."/>
            <person name="Li D."/>
        </authorList>
    </citation>
    <scope>NUCLEOTIDE SEQUENCE [LARGE SCALE GENOMIC DNA]</scope>
    <source>
        <strain evidence="8 9">MSJ-11</strain>
    </source>
</reference>
<proteinExistence type="inferred from homology"/>
<dbReference type="RefSeq" id="WP_216439885.1">
    <property type="nucleotide sequence ID" value="NZ_JAHLQF010000003.1"/>
</dbReference>
<dbReference type="PANTHER" id="PTHR12677:SF59">
    <property type="entry name" value="GOLGI APPARATUS MEMBRANE PROTEIN TVP38-RELATED"/>
    <property type="match status" value="1"/>
</dbReference>
<dbReference type="InterPro" id="IPR015414">
    <property type="entry name" value="TMEM64"/>
</dbReference>
<evidence type="ECO:0000256" key="1">
    <source>
        <dbReference type="ARBA" id="ARBA00004651"/>
    </source>
</evidence>
<comment type="subcellular location">
    <subcellularLocation>
        <location evidence="1 6">Cell membrane</location>
        <topology evidence="1 6">Multi-pass membrane protein</topology>
    </subcellularLocation>
</comment>
<keyword evidence="3 6" id="KW-0812">Transmembrane</keyword>
<evidence type="ECO:0000256" key="6">
    <source>
        <dbReference type="RuleBase" id="RU366058"/>
    </source>
</evidence>
<evidence type="ECO:0000256" key="5">
    <source>
        <dbReference type="ARBA" id="ARBA00023136"/>
    </source>
</evidence>
<dbReference type="PANTHER" id="PTHR12677">
    <property type="entry name" value="GOLGI APPARATUS MEMBRANE PROTEIN TVP38-RELATED"/>
    <property type="match status" value="1"/>
</dbReference>
<dbReference type="Proteomes" id="UP000726170">
    <property type="component" value="Unassembled WGS sequence"/>
</dbReference>
<evidence type="ECO:0000313" key="9">
    <source>
        <dbReference type="Proteomes" id="UP000726170"/>
    </source>
</evidence>
<evidence type="ECO:0000256" key="3">
    <source>
        <dbReference type="ARBA" id="ARBA00022692"/>
    </source>
</evidence>
<evidence type="ECO:0000256" key="4">
    <source>
        <dbReference type="ARBA" id="ARBA00022989"/>
    </source>
</evidence>
<dbReference type="Pfam" id="PF09335">
    <property type="entry name" value="VTT_dom"/>
    <property type="match status" value="1"/>
</dbReference>
<name>A0ABS6EKK4_9CLOT</name>
<feature type="domain" description="VTT" evidence="7">
    <location>
        <begin position="71"/>
        <end position="189"/>
    </location>
</feature>
<feature type="transmembrane region" description="Helical" evidence="6">
    <location>
        <begin position="83"/>
        <end position="108"/>
    </location>
</feature>
<accession>A0ABS6EKK4</accession>